<proteinExistence type="predicted"/>
<protein>
    <submittedName>
        <fullName evidence="2">Uncharacterized protein</fullName>
    </submittedName>
</protein>
<reference evidence="2 3" key="1">
    <citation type="submission" date="2020-04" db="EMBL/GenBank/DDBJ databases">
        <title>Flammeovirga sp. SR4, a novel species isolated from seawater.</title>
        <authorList>
            <person name="Wang X."/>
        </authorList>
    </citation>
    <scope>NUCLEOTIDE SEQUENCE [LARGE SCALE GENOMIC DNA]</scope>
    <source>
        <strain evidence="2 3">ATCC 23126</strain>
    </source>
</reference>
<dbReference type="RefSeq" id="WP_169660612.1">
    <property type="nucleotide sequence ID" value="NZ_JABANE010000159.1"/>
</dbReference>
<keyword evidence="3" id="KW-1185">Reference proteome</keyword>
<evidence type="ECO:0000313" key="3">
    <source>
        <dbReference type="Proteomes" id="UP000576082"/>
    </source>
</evidence>
<evidence type="ECO:0000256" key="1">
    <source>
        <dbReference type="SAM" id="Phobius"/>
    </source>
</evidence>
<gene>
    <name evidence="2" type="ORF">HHU12_30955</name>
</gene>
<comment type="caution">
    <text evidence="2">The sequence shown here is derived from an EMBL/GenBank/DDBJ whole genome shotgun (WGS) entry which is preliminary data.</text>
</comment>
<evidence type="ECO:0000313" key="2">
    <source>
        <dbReference type="EMBL" id="NME72421.1"/>
    </source>
</evidence>
<dbReference type="EMBL" id="JABANE010000159">
    <property type="protein sequence ID" value="NME72421.1"/>
    <property type="molecule type" value="Genomic_DNA"/>
</dbReference>
<dbReference type="AlphaFoldDB" id="A0A7X9S103"/>
<organism evidence="2 3">
    <name type="scientific">Flammeovirga aprica JL-4</name>
    <dbReference type="NCBI Taxonomy" id="694437"/>
    <lineage>
        <taxon>Bacteria</taxon>
        <taxon>Pseudomonadati</taxon>
        <taxon>Bacteroidota</taxon>
        <taxon>Cytophagia</taxon>
        <taxon>Cytophagales</taxon>
        <taxon>Flammeovirgaceae</taxon>
        <taxon>Flammeovirga</taxon>
    </lineage>
</organism>
<feature type="transmembrane region" description="Helical" evidence="1">
    <location>
        <begin position="25"/>
        <end position="49"/>
    </location>
</feature>
<accession>A0A7X9S103</accession>
<name>A0A7X9S103_9BACT</name>
<keyword evidence="1" id="KW-0472">Membrane</keyword>
<sequence>MENISLENLEKIEGGSPITGFCLGWATAVLFTGVGSVAVSAGCLAYATYKFMSS</sequence>
<keyword evidence="1" id="KW-1133">Transmembrane helix</keyword>
<keyword evidence="1" id="KW-0812">Transmembrane</keyword>
<dbReference type="Proteomes" id="UP000576082">
    <property type="component" value="Unassembled WGS sequence"/>
</dbReference>